<proteinExistence type="predicted"/>
<organism evidence="1">
    <name type="scientific">Arundo donax</name>
    <name type="common">Giant reed</name>
    <name type="synonym">Donax arundinaceus</name>
    <dbReference type="NCBI Taxonomy" id="35708"/>
    <lineage>
        <taxon>Eukaryota</taxon>
        <taxon>Viridiplantae</taxon>
        <taxon>Streptophyta</taxon>
        <taxon>Embryophyta</taxon>
        <taxon>Tracheophyta</taxon>
        <taxon>Spermatophyta</taxon>
        <taxon>Magnoliopsida</taxon>
        <taxon>Liliopsida</taxon>
        <taxon>Poales</taxon>
        <taxon>Poaceae</taxon>
        <taxon>PACMAD clade</taxon>
        <taxon>Arundinoideae</taxon>
        <taxon>Arundineae</taxon>
        <taxon>Arundo</taxon>
    </lineage>
</organism>
<accession>A0A0A8ZS02</accession>
<evidence type="ECO:0000313" key="1">
    <source>
        <dbReference type="EMBL" id="JAD41571.1"/>
    </source>
</evidence>
<protein>
    <submittedName>
        <fullName evidence="1">Uncharacterized protein</fullName>
    </submittedName>
</protein>
<sequence>MAASWEPNHSLGTEVSRHRLCINKIFVT</sequence>
<reference evidence="1" key="1">
    <citation type="submission" date="2014-09" db="EMBL/GenBank/DDBJ databases">
        <authorList>
            <person name="Magalhaes I.L.F."/>
            <person name="Oliveira U."/>
            <person name="Santos F.R."/>
            <person name="Vidigal T.H.D.A."/>
            <person name="Brescovit A.D."/>
            <person name="Santos A.J."/>
        </authorList>
    </citation>
    <scope>NUCLEOTIDE SEQUENCE</scope>
    <source>
        <tissue evidence="1">Shoot tissue taken approximately 20 cm above the soil surface</tissue>
    </source>
</reference>
<dbReference type="AlphaFoldDB" id="A0A0A8ZS02"/>
<dbReference type="EMBL" id="GBRH01256324">
    <property type="protein sequence ID" value="JAD41571.1"/>
    <property type="molecule type" value="Transcribed_RNA"/>
</dbReference>
<reference evidence="1" key="2">
    <citation type="journal article" date="2015" name="Data Brief">
        <title>Shoot transcriptome of the giant reed, Arundo donax.</title>
        <authorList>
            <person name="Barrero R.A."/>
            <person name="Guerrero F.D."/>
            <person name="Moolhuijzen P."/>
            <person name="Goolsby J.A."/>
            <person name="Tidwell J."/>
            <person name="Bellgard S.E."/>
            <person name="Bellgard M.I."/>
        </authorList>
    </citation>
    <scope>NUCLEOTIDE SEQUENCE</scope>
    <source>
        <tissue evidence="1">Shoot tissue taken approximately 20 cm above the soil surface</tissue>
    </source>
</reference>
<name>A0A0A8ZS02_ARUDO</name>